<gene>
    <name evidence="1" type="ORF">FPV13_14200</name>
</gene>
<dbReference type="AlphaFoldDB" id="A0A517CM04"/>
<sequence>MLKLYYKFNFATEPSQLIDNIYDEILKMIEHSIERMKTSAEDVPVVLVGGGSSLIKGDLEGTSEVVVPDNGGVANAIGSAISDISGEVEKIYSIDPRKREETLDEIKKIAIREAVEAGADENKTEIISFEDVPLAYLPGNATRIKVKAAGPLKK</sequence>
<dbReference type="EMBL" id="CP041885">
    <property type="protein sequence ID" value="QDR66049.1"/>
    <property type="molecule type" value="Genomic_DNA"/>
</dbReference>
<reference evidence="1" key="1">
    <citation type="submission" date="2019-07" db="EMBL/GenBank/DDBJ databases">
        <title>Draft Genome Sequence of Megaplasmid-Bearing Staphylococcus scuiri strain B9-58B Isolated from Retail Pork.</title>
        <authorList>
            <person name="Neyaz L."/>
            <person name="Karki A.B."/>
            <person name="Fakhr M.K."/>
        </authorList>
    </citation>
    <scope>NUCLEOTIDE SEQUENCE</scope>
    <source>
        <strain evidence="1">B9-58B</strain>
        <plasmid evidence="1">pSSLNP162</plasmid>
    </source>
</reference>
<dbReference type="RefSeq" id="WP_152292119.1">
    <property type="nucleotide sequence ID" value="NZ_CP041885.1"/>
</dbReference>
<accession>A0A517CM04</accession>
<protein>
    <recommendedName>
        <fullName evidence="2">Hydantoinase A/oxoprolinase domain-containing protein</fullName>
    </recommendedName>
</protein>
<geneLocation type="plasmid" evidence="1">
    <name>pSSLNP162</name>
</geneLocation>
<evidence type="ECO:0000313" key="1">
    <source>
        <dbReference type="EMBL" id="QDR66049.1"/>
    </source>
</evidence>
<evidence type="ECO:0008006" key="2">
    <source>
        <dbReference type="Google" id="ProtNLM"/>
    </source>
</evidence>
<dbReference type="SUPFAM" id="SSF53067">
    <property type="entry name" value="Actin-like ATPase domain"/>
    <property type="match status" value="1"/>
</dbReference>
<name>A0A517CM04_MAMSC</name>
<proteinExistence type="predicted"/>
<organism evidence="1">
    <name type="scientific">Mammaliicoccus sciuri</name>
    <name type="common">Staphylococcus sciuri</name>
    <dbReference type="NCBI Taxonomy" id="1296"/>
    <lineage>
        <taxon>Bacteria</taxon>
        <taxon>Bacillati</taxon>
        <taxon>Bacillota</taxon>
        <taxon>Bacilli</taxon>
        <taxon>Bacillales</taxon>
        <taxon>Staphylococcaceae</taxon>
        <taxon>Mammaliicoccus</taxon>
    </lineage>
</organism>
<dbReference type="InterPro" id="IPR043129">
    <property type="entry name" value="ATPase_NBD"/>
</dbReference>
<keyword evidence="1" id="KW-0614">Plasmid</keyword>